<dbReference type="PANTHER" id="PTHR24223">
    <property type="entry name" value="ATP-BINDING CASSETTE SUB-FAMILY C"/>
    <property type="match status" value="1"/>
</dbReference>
<dbReference type="EMBL" id="WNYA01023292">
    <property type="protein sequence ID" value="KAG8538182.1"/>
    <property type="molecule type" value="Genomic_DNA"/>
</dbReference>
<evidence type="ECO:0000259" key="3">
    <source>
        <dbReference type="Pfam" id="PF00005"/>
    </source>
</evidence>
<dbReference type="GO" id="GO:0016323">
    <property type="term" value="C:basolateral plasma membrane"/>
    <property type="evidence" value="ECO:0007669"/>
    <property type="project" value="TreeGrafter"/>
</dbReference>
<feature type="domain" description="ABC transporter" evidence="3">
    <location>
        <begin position="9"/>
        <end position="101"/>
    </location>
</feature>
<dbReference type="PANTHER" id="PTHR24223:SF457">
    <property type="entry name" value="ABC-TYPE GLUTATHIONE-S-CONJUGATE TRANSPORTER"/>
    <property type="match status" value="1"/>
</dbReference>
<dbReference type="InterPro" id="IPR027417">
    <property type="entry name" value="P-loop_NTPase"/>
</dbReference>
<sequence>MEKVEGKVALKGSVAYVPQQTWIPNATFKENVIFGKTLDKAWYDNVIRACALLPDLKILSGGENTEIGEKGINLSGGQKQRISIARAVYRNCDVYLLDDPLSAVDAHVGQHLFEKVIGPDGLLKEKVSSIQCYMCIKAMLSP</sequence>
<dbReference type="InterPro" id="IPR050173">
    <property type="entry name" value="ABC_transporter_C-like"/>
</dbReference>
<dbReference type="GO" id="GO:0005524">
    <property type="term" value="F:ATP binding"/>
    <property type="evidence" value="ECO:0007669"/>
    <property type="project" value="UniProtKB-KW"/>
</dbReference>
<dbReference type="Pfam" id="PF00005">
    <property type="entry name" value="ABC_tran"/>
    <property type="match status" value="1"/>
</dbReference>
<accession>A0AAV6YLV3</accession>
<evidence type="ECO:0000313" key="4">
    <source>
        <dbReference type="EMBL" id="KAG8538182.1"/>
    </source>
</evidence>
<dbReference type="GO" id="GO:0016887">
    <property type="term" value="F:ATP hydrolysis activity"/>
    <property type="evidence" value="ECO:0007669"/>
    <property type="project" value="InterPro"/>
</dbReference>
<dbReference type="Gene3D" id="3.40.50.300">
    <property type="entry name" value="P-loop containing nucleotide triphosphate hydrolases"/>
    <property type="match status" value="1"/>
</dbReference>
<keyword evidence="1" id="KW-0547">Nucleotide-binding</keyword>
<reference evidence="4" key="1">
    <citation type="thesis" date="2020" institute="ProQuest LLC" country="789 East Eisenhower Parkway, Ann Arbor, MI, USA">
        <title>Comparative Genomics and Chromosome Evolution.</title>
        <authorList>
            <person name="Mudd A.B."/>
        </authorList>
    </citation>
    <scope>NUCLEOTIDE SEQUENCE</scope>
    <source>
        <strain evidence="4">237g6f4</strain>
        <tissue evidence="4">Blood</tissue>
    </source>
</reference>
<evidence type="ECO:0000313" key="5">
    <source>
        <dbReference type="Proteomes" id="UP000824782"/>
    </source>
</evidence>
<evidence type="ECO:0000256" key="2">
    <source>
        <dbReference type="ARBA" id="ARBA00022840"/>
    </source>
</evidence>
<dbReference type="FunFam" id="3.40.50.300:FF:003872">
    <property type="entry name" value="Multidrug resistance associated protein, putative"/>
    <property type="match status" value="1"/>
</dbReference>
<dbReference type="AlphaFoldDB" id="A0AAV6YLV3"/>
<comment type="caution">
    <text evidence="4">The sequence shown here is derived from an EMBL/GenBank/DDBJ whole genome shotgun (WGS) entry which is preliminary data.</text>
</comment>
<name>A0AAV6YLV3_ENGPU</name>
<dbReference type="Proteomes" id="UP000824782">
    <property type="component" value="Unassembled WGS sequence"/>
</dbReference>
<organism evidence="4 5">
    <name type="scientific">Engystomops pustulosus</name>
    <name type="common">Tungara frog</name>
    <name type="synonym">Physalaemus pustulosus</name>
    <dbReference type="NCBI Taxonomy" id="76066"/>
    <lineage>
        <taxon>Eukaryota</taxon>
        <taxon>Metazoa</taxon>
        <taxon>Chordata</taxon>
        <taxon>Craniata</taxon>
        <taxon>Vertebrata</taxon>
        <taxon>Euteleostomi</taxon>
        <taxon>Amphibia</taxon>
        <taxon>Batrachia</taxon>
        <taxon>Anura</taxon>
        <taxon>Neobatrachia</taxon>
        <taxon>Hyloidea</taxon>
        <taxon>Leptodactylidae</taxon>
        <taxon>Leiuperinae</taxon>
        <taxon>Engystomops</taxon>
    </lineage>
</organism>
<dbReference type="InterPro" id="IPR003439">
    <property type="entry name" value="ABC_transporter-like_ATP-bd"/>
</dbReference>
<proteinExistence type="predicted"/>
<gene>
    <name evidence="4" type="ORF">GDO81_023154</name>
</gene>
<dbReference type="GO" id="GO:0034634">
    <property type="term" value="F:glutathione transmembrane transporter activity"/>
    <property type="evidence" value="ECO:0007669"/>
    <property type="project" value="TreeGrafter"/>
</dbReference>
<dbReference type="SUPFAM" id="SSF52540">
    <property type="entry name" value="P-loop containing nucleoside triphosphate hydrolases"/>
    <property type="match status" value="1"/>
</dbReference>
<dbReference type="GO" id="GO:0008559">
    <property type="term" value="F:ABC-type xenobiotic transporter activity"/>
    <property type="evidence" value="ECO:0007669"/>
    <property type="project" value="TreeGrafter"/>
</dbReference>
<keyword evidence="5" id="KW-1185">Reference proteome</keyword>
<keyword evidence="2" id="KW-0067">ATP-binding</keyword>
<evidence type="ECO:0000256" key="1">
    <source>
        <dbReference type="ARBA" id="ARBA00022741"/>
    </source>
</evidence>
<protein>
    <recommendedName>
        <fullName evidence="3">ABC transporter domain-containing protein</fullName>
    </recommendedName>
</protein>